<dbReference type="InterPro" id="IPR005467">
    <property type="entry name" value="His_kinase_dom"/>
</dbReference>
<proteinExistence type="predicted"/>
<name>A0A844H6I1_9RHOB</name>
<protein>
    <recommendedName>
        <fullName evidence="3">histidine kinase</fullName>
        <ecNumber evidence="3">2.7.13.3</ecNumber>
    </recommendedName>
</protein>
<dbReference type="CDD" id="cd00075">
    <property type="entry name" value="HATPase"/>
    <property type="match status" value="1"/>
</dbReference>
<dbReference type="PANTHER" id="PTHR44936">
    <property type="entry name" value="SENSOR PROTEIN CREC"/>
    <property type="match status" value="1"/>
</dbReference>
<evidence type="ECO:0000313" key="13">
    <source>
        <dbReference type="EMBL" id="MTH34097.1"/>
    </source>
</evidence>
<keyword evidence="10" id="KW-0812">Transmembrane</keyword>
<evidence type="ECO:0000256" key="2">
    <source>
        <dbReference type="ARBA" id="ARBA00004651"/>
    </source>
</evidence>
<keyword evidence="8" id="KW-0418">Kinase</keyword>
<dbReference type="SMART" id="SM00304">
    <property type="entry name" value="HAMP"/>
    <property type="match status" value="1"/>
</dbReference>
<keyword evidence="10" id="KW-0472">Membrane</keyword>
<keyword evidence="7" id="KW-0547">Nucleotide-binding</keyword>
<evidence type="ECO:0000256" key="1">
    <source>
        <dbReference type="ARBA" id="ARBA00000085"/>
    </source>
</evidence>
<dbReference type="InterPro" id="IPR050980">
    <property type="entry name" value="2C_sensor_his_kinase"/>
</dbReference>
<dbReference type="InterPro" id="IPR036097">
    <property type="entry name" value="HisK_dim/P_sf"/>
</dbReference>
<keyword evidence="14" id="KW-1185">Reference proteome</keyword>
<evidence type="ECO:0000256" key="3">
    <source>
        <dbReference type="ARBA" id="ARBA00012438"/>
    </source>
</evidence>
<dbReference type="Gene3D" id="1.10.287.130">
    <property type="match status" value="1"/>
</dbReference>
<dbReference type="GO" id="GO:0000155">
    <property type="term" value="F:phosphorelay sensor kinase activity"/>
    <property type="evidence" value="ECO:0007669"/>
    <property type="project" value="InterPro"/>
</dbReference>
<gene>
    <name evidence="13" type="ORF">GL279_05720</name>
</gene>
<evidence type="ECO:0000256" key="7">
    <source>
        <dbReference type="ARBA" id="ARBA00022741"/>
    </source>
</evidence>
<dbReference type="PROSITE" id="PS50885">
    <property type="entry name" value="HAMP"/>
    <property type="match status" value="1"/>
</dbReference>
<dbReference type="GO" id="GO:0005524">
    <property type="term" value="F:ATP binding"/>
    <property type="evidence" value="ECO:0007669"/>
    <property type="project" value="UniProtKB-KW"/>
</dbReference>
<dbReference type="InterPro" id="IPR003594">
    <property type="entry name" value="HATPase_dom"/>
</dbReference>
<dbReference type="SMART" id="SM00387">
    <property type="entry name" value="HATPase_c"/>
    <property type="match status" value="1"/>
</dbReference>
<reference evidence="13 14" key="1">
    <citation type="submission" date="2019-11" db="EMBL/GenBank/DDBJ databases">
        <authorList>
            <person name="Dong K."/>
        </authorList>
    </citation>
    <scope>NUCLEOTIDE SEQUENCE [LARGE SCALE GENOMIC DNA]</scope>
    <source>
        <strain evidence="13 14">JCM 17370</strain>
    </source>
</reference>
<feature type="transmembrane region" description="Helical" evidence="10">
    <location>
        <begin position="29"/>
        <end position="49"/>
    </location>
</feature>
<dbReference type="InterPro" id="IPR004358">
    <property type="entry name" value="Sig_transdc_His_kin-like_C"/>
</dbReference>
<evidence type="ECO:0000256" key="5">
    <source>
        <dbReference type="ARBA" id="ARBA00022553"/>
    </source>
</evidence>
<dbReference type="EMBL" id="WMIF01000005">
    <property type="protein sequence ID" value="MTH34097.1"/>
    <property type="molecule type" value="Genomic_DNA"/>
</dbReference>
<dbReference type="SMART" id="SM00388">
    <property type="entry name" value="HisKA"/>
    <property type="match status" value="1"/>
</dbReference>
<dbReference type="InterPro" id="IPR003660">
    <property type="entry name" value="HAMP_dom"/>
</dbReference>
<dbReference type="Gene3D" id="1.10.8.500">
    <property type="entry name" value="HAMP domain in histidine kinase"/>
    <property type="match status" value="1"/>
</dbReference>
<dbReference type="CDD" id="cd00082">
    <property type="entry name" value="HisKA"/>
    <property type="match status" value="1"/>
</dbReference>
<evidence type="ECO:0000259" key="12">
    <source>
        <dbReference type="PROSITE" id="PS50885"/>
    </source>
</evidence>
<evidence type="ECO:0000259" key="11">
    <source>
        <dbReference type="PROSITE" id="PS50109"/>
    </source>
</evidence>
<dbReference type="GO" id="GO:0005886">
    <property type="term" value="C:plasma membrane"/>
    <property type="evidence" value="ECO:0007669"/>
    <property type="project" value="UniProtKB-SubCell"/>
</dbReference>
<accession>A0A844H6I1</accession>
<keyword evidence="6" id="KW-0808">Transferase</keyword>
<dbReference type="Pfam" id="PF00672">
    <property type="entry name" value="HAMP"/>
    <property type="match status" value="1"/>
</dbReference>
<dbReference type="InterPro" id="IPR036890">
    <property type="entry name" value="HATPase_C_sf"/>
</dbReference>
<dbReference type="SUPFAM" id="SSF47384">
    <property type="entry name" value="Homodimeric domain of signal transducing histidine kinase"/>
    <property type="match status" value="1"/>
</dbReference>
<dbReference type="SUPFAM" id="SSF55874">
    <property type="entry name" value="ATPase domain of HSP90 chaperone/DNA topoisomerase II/histidine kinase"/>
    <property type="match status" value="1"/>
</dbReference>
<dbReference type="EC" id="2.7.13.3" evidence="3"/>
<dbReference type="AlphaFoldDB" id="A0A844H6I1"/>
<dbReference type="OrthoDB" id="9804645at2"/>
<comment type="catalytic activity">
    <reaction evidence="1">
        <text>ATP + protein L-histidine = ADP + protein N-phospho-L-histidine.</text>
        <dbReference type="EC" id="2.7.13.3"/>
    </reaction>
</comment>
<evidence type="ECO:0000256" key="4">
    <source>
        <dbReference type="ARBA" id="ARBA00022475"/>
    </source>
</evidence>
<feature type="domain" description="Histidine kinase" evidence="11">
    <location>
        <begin position="261"/>
        <end position="455"/>
    </location>
</feature>
<keyword evidence="10" id="KW-1133">Transmembrane helix</keyword>
<evidence type="ECO:0000256" key="10">
    <source>
        <dbReference type="SAM" id="Phobius"/>
    </source>
</evidence>
<feature type="domain" description="HAMP" evidence="12">
    <location>
        <begin position="201"/>
        <end position="253"/>
    </location>
</feature>
<dbReference type="SUPFAM" id="SSF158472">
    <property type="entry name" value="HAMP domain-like"/>
    <property type="match status" value="1"/>
</dbReference>
<dbReference type="Pfam" id="PF00512">
    <property type="entry name" value="HisKA"/>
    <property type="match status" value="1"/>
</dbReference>
<dbReference type="PANTHER" id="PTHR44936:SF10">
    <property type="entry name" value="SENSOR PROTEIN RSTB"/>
    <property type="match status" value="1"/>
</dbReference>
<feature type="transmembrane region" description="Helical" evidence="10">
    <location>
        <begin position="175"/>
        <end position="200"/>
    </location>
</feature>
<evidence type="ECO:0000256" key="9">
    <source>
        <dbReference type="ARBA" id="ARBA00022840"/>
    </source>
</evidence>
<evidence type="ECO:0000256" key="8">
    <source>
        <dbReference type="ARBA" id="ARBA00022777"/>
    </source>
</evidence>
<dbReference type="Proteomes" id="UP000442533">
    <property type="component" value="Unassembled WGS sequence"/>
</dbReference>
<comment type="caution">
    <text evidence="13">The sequence shown here is derived from an EMBL/GenBank/DDBJ whole genome shotgun (WGS) entry which is preliminary data.</text>
</comment>
<dbReference type="Pfam" id="PF02518">
    <property type="entry name" value="HATPase_c"/>
    <property type="match status" value="1"/>
</dbReference>
<dbReference type="PRINTS" id="PR00344">
    <property type="entry name" value="BCTRLSENSOR"/>
</dbReference>
<keyword evidence="9" id="KW-0067">ATP-binding</keyword>
<dbReference type="PROSITE" id="PS50109">
    <property type="entry name" value="HIS_KIN"/>
    <property type="match status" value="1"/>
</dbReference>
<keyword evidence="5" id="KW-0597">Phosphoprotein</keyword>
<evidence type="ECO:0000313" key="14">
    <source>
        <dbReference type="Proteomes" id="UP000442533"/>
    </source>
</evidence>
<dbReference type="Gene3D" id="3.30.565.10">
    <property type="entry name" value="Histidine kinase-like ATPase, C-terminal domain"/>
    <property type="match status" value="1"/>
</dbReference>
<sequence>MGRRLPAGGRGRGAMTLTRLLPQGLAGRFSALLVVALLAVNLIAALLLAREGSTFDRAIRLEGDRPRLQALITALEAADRATGLMLPGYSSTGFTRFSVGPTPLDLPGSQRLPALEARLALEMGTHPVELREGPGPLPGEAREPLLMVSVQLQRGGLAGQWLNALSYPLPQPRAWVWKAGFFVPLLASLIGTLLVGLVFVRRMTQPLRALAEAARAAGRGDRSARVTECGASELRDAAAAFNDMQRRIAGFEAERLRMLAAVGHDLRTPITGLRLRAELLDDDSQRGDMIRMLDDMAAMAQGLLDSASASAEPEPPQPTDLDALIGQLCRDRGLAHVAQGPVMARVPPVALRRALGNLVDNALRYAGPPRLHLQAGASDILITVEDDGPGIPEPLLARMTEPFVRGEASRSAATGGAGLGLFIARDILRAHGGSLRLRNRPEGGLCVELRLPRVP</sequence>
<dbReference type="InterPro" id="IPR003661">
    <property type="entry name" value="HisK_dim/P_dom"/>
</dbReference>
<organism evidence="13 14">
    <name type="scientific">Paracoccus limosus</name>
    <dbReference type="NCBI Taxonomy" id="913252"/>
    <lineage>
        <taxon>Bacteria</taxon>
        <taxon>Pseudomonadati</taxon>
        <taxon>Pseudomonadota</taxon>
        <taxon>Alphaproteobacteria</taxon>
        <taxon>Rhodobacterales</taxon>
        <taxon>Paracoccaceae</taxon>
        <taxon>Paracoccus</taxon>
    </lineage>
</organism>
<evidence type="ECO:0000256" key="6">
    <source>
        <dbReference type="ARBA" id="ARBA00022679"/>
    </source>
</evidence>
<comment type="subcellular location">
    <subcellularLocation>
        <location evidence="2">Cell membrane</location>
        <topology evidence="2">Multi-pass membrane protein</topology>
    </subcellularLocation>
</comment>
<keyword evidence="4" id="KW-1003">Cell membrane</keyword>